<feature type="region of interest" description="Disordered" evidence="2">
    <location>
        <begin position="284"/>
        <end position="348"/>
    </location>
</feature>
<feature type="region of interest" description="Disordered" evidence="2">
    <location>
        <begin position="50"/>
        <end position="272"/>
    </location>
</feature>
<dbReference type="Pfam" id="PF07001">
    <property type="entry name" value="BAT2_N"/>
    <property type="match status" value="1"/>
</dbReference>
<feature type="compositionally biased region" description="Polar residues" evidence="2">
    <location>
        <begin position="1237"/>
        <end position="1250"/>
    </location>
</feature>
<feature type="compositionally biased region" description="Basic and acidic residues" evidence="2">
    <location>
        <begin position="1428"/>
        <end position="1437"/>
    </location>
</feature>
<feature type="compositionally biased region" description="Low complexity" evidence="2">
    <location>
        <begin position="631"/>
        <end position="641"/>
    </location>
</feature>
<proteinExistence type="predicted"/>
<accession>A0A7L1JB22</accession>
<feature type="compositionally biased region" description="Basic and acidic residues" evidence="2">
    <location>
        <begin position="179"/>
        <end position="190"/>
    </location>
</feature>
<evidence type="ECO:0000313" key="4">
    <source>
        <dbReference type="EMBL" id="NXN47591.1"/>
    </source>
</evidence>
<feature type="compositionally biased region" description="Basic and acidic residues" evidence="2">
    <location>
        <begin position="1306"/>
        <end position="1323"/>
    </location>
</feature>
<comment type="caution">
    <text evidence="4">The sequence shown here is derived from an EMBL/GenBank/DDBJ whole genome shotgun (WGS) entry which is preliminary data.</text>
</comment>
<feature type="region of interest" description="Disordered" evidence="2">
    <location>
        <begin position="1858"/>
        <end position="1887"/>
    </location>
</feature>
<feature type="compositionally biased region" description="Basic and acidic residues" evidence="2">
    <location>
        <begin position="1159"/>
        <end position="1193"/>
    </location>
</feature>
<evidence type="ECO:0000256" key="2">
    <source>
        <dbReference type="SAM" id="MobiDB-lite"/>
    </source>
</evidence>
<sequence length="2235" mass="246388">MSDRLGQITKGKDGKSKYSTLSLFDKYKGKSIEAIRTTVIPRHGLQSLGKVAAARRMPPPANLPSLKSENKGNDPNIIIVPKDGTGWANKQDQPDQKSSSATAAQLQESLPQQGLQKSVSNLQKPTQSISQESTNSVPGGPKSWAQLNGKPAGQEGGSRASSRLLSFSPEEFPTLKAAGEQDKVGKEKGALDPSYGPGPSLRPQNVTSWREGGGRNITSATSLTASPAELGSKTSSTGDGAPSSVSASDPKEPSLRPAQPVRKGASQFMGNVYQPPTYHDMLPAFMCPQQPSETPASLDRGSFPLPQLRLEPRVPFRQYQMNDQDGKENRLNLSRPARPLRQHIERAPRPTIINAENLKGLDELDTDADDGWAGIHDEVDYSEKLKFSEDEEEEETLKDGRQKWNNWDPRRQQQLSLSSADSADVKHTVEEGKNWGDSVGLSRSARKVQDSQQPPRKLNGWSSASEYQKPALGSILRQQSLEDKEEKVPPRQKFVHSEISEAVERARRRREEEERRAREERLAACAAKLKQLDQKCKLAQKSSETQKHTENEDARPPSTEKNVVQENGHAFRRATPEFHAQDVSVGYLEEETPAPAAAAAAQSSSEEELREAPSPAQEFNKYQKSLPPRFQRQQQQQQQEQLYKMQHWQQQQVYPPPSHSHPQRTFYPPHPQMLGFDPRWMMMPSYMDPRMAQSRTPVDFYPSALHPSGIMKPMIQQDSIGGSSCRSEDQNCQAGQAERKTAPLDPVPVWGQETYASLQSKGYSLSHQKQADSMTMEGLHARNDNYSASSGRPEGLSTQRDLFEERGEEYLSAFDKKAQADFDSCLSSQRIGQDLLFQHQETVQEASSGNRHASLRCSPLEPDFIQAEKKPEYNGWDISHHQKPAETAVEVAEEVPREEQPFSADPWKKEGANTKQPAEETTEWAPENRNTSGQHQEQMGRTRRSGPIKKPVLKALKVEEKEKEMEKVKLEGEDTSRPQKEKAAVQKVENESDDSAALLNSTRYLLDDKGSSQASLAREAEKSQEEEEEEEEEEKPERTWENKLCRESGDLPPTKRNNWIFIDEEQAFGGRGQGRGRGRGFREFTFRGRGTVVGSRGVYNNQRSSRGRGLREFNQPEDFPRGKPRRRIASETHSEGSEYEELPKRRRQRGSENSNEGSVLDREDSDLKKGDFKESWRSNKIYSDDHTSLDPKMRAPRAFGRSLPPRLSNSGYGRRGFMGKEPTQWQGRSGGAGWQEYSHTSPSDTFGSRQQSDRDYIQDSYKHVDSFSSRVFDESHLDDKRHFFQEDYSADQENIENRPFRRRRPPRQDKPPRFRRLRQERESVGQWNPEEGGPNLLPSQWPGRPKLTTAEKSTISGRRSPELSYQNSSDHANEEWETASESSDFSERRERRDGVAESEGQLEGGLGNGSLGEKRELAKRSFSSQRPIVDRQSRKAEPAGFVEQSVRTGVGAASRYESQQNGTLIKSKRSPEEGGGLGNTSGGSSHSIYSLDRASHANSESAEVSGKKTEKEPKSTAQRASEKGEALSQFELSYGSTIIDNRVSNTAEENEVGSMAAEGFIEVLTKKQRRLLEEERRKKEQAAQAPAKARVLQSRIPPRFAKKQNSLCLEQSDVTVSGNSLGTEIWESNSPALSVQSPGSDSWSKPVNTFNGTESSATEQGFKGSQGDSGIDLSAESRESSATSSQRSSPYGTLKPEEMNGAGLVDPKPDCQKEQVQKQSDKKDSDQGSGQNKEHKPGPIGNERSLKNRKGSEGTERLEGNIPPVNGVEIHVDSVLPVPPIEFGVNPKDSDFSLPPGSASGTAANPVTKLQDALASNAGLTQSIPILRRDHHLQRCIGLNPMSFPTADLTLKMESARKAWENSPSLPEQNSPGGAGSGIQPPSSVGASNGVSYSSFGGVSMPPMPVASVAPSASIPGNHIPPLYLDGHVFASQPRLVPQTIPQQQSYQQAAAAQQIPISLHTSLQAQAQLGLRGGLPVSQSQEMYSSIQPFRSQVYMHPSLSQPSTMVLTGGTALKPPYSAFPGMQPLEVVKTQSGSPYQPMNGSQTLVYEGQINQAAGMGASQMMDSQLTQLTMPVPGSQLPLPRYGSGQQPLILPQSIQLPQGQNLPVGAPRRILPPGSQPSVLATSRESSQMEMKGFHFSDGKQNMSSGGAVPAPHTYRPSSASPSGKPAGPAVSMGSVQGHYVQQAKQRVDESKTNLGAVKLQETASTNQMKPVRTGAIKPQAVKVEESKA</sequence>
<keyword evidence="5" id="KW-1185">Reference proteome</keyword>
<feature type="compositionally biased region" description="Polar residues" evidence="2">
    <location>
        <begin position="88"/>
        <end position="137"/>
    </location>
</feature>
<evidence type="ECO:0000313" key="5">
    <source>
        <dbReference type="Proteomes" id="UP000525158"/>
    </source>
</evidence>
<feature type="region of interest" description="Disordered" evidence="2">
    <location>
        <begin position="1283"/>
        <end position="1528"/>
    </location>
</feature>
<dbReference type="EMBL" id="VXBO01014505">
    <property type="protein sequence ID" value="NXN47591.1"/>
    <property type="molecule type" value="Genomic_DNA"/>
</dbReference>
<feature type="compositionally biased region" description="Basic and acidic residues" evidence="2">
    <location>
        <begin position="544"/>
        <end position="555"/>
    </location>
</feature>
<feature type="region of interest" description="Disordered" evidence="2">
    <location>
        <begin position="1092"/>
        <end position="1257"/>
    </location>
</feature>
<reference evidence="4 5" key="1">
    <citation type="submission" date="2019-09" db="EMBL/GenBank/DDBJ databases">
        <title>Bird 10,000 Genomes (B10K) Project - Family phase.</title>
        <authorList>
            <person name="Zhang G."/>
        </authorList>
    </citation>
    <scope>NUCLEOTIDE SEQUENCE [LARGE SCALE GENOMIC DNA]</scope>
    <source>
        <strain evidence="4">B10K-DU-002-36</strain>
        <tissue evidence="4">Muscle</tissue>
    </source>
</reference>
<feature type="compositionally biased region" description="Acidic residues" evidence="2">
    <location>
        <begin position="1024"/>
        <end position="1034"/>
    </location>
</feature>
<feature type="compositionally biased region" description="Polar residues" evidence="2">
    <location>
        <begin position="1350"/>
        <end position="1370"/>
    </location>
</feature>
<feature type="compositionally biased region" description="Basic and acidic residues" evidence="2">
    <location>
        <begin position="1505"/>
        <end position="1525"/>
    </location>
</feature>
<dbReference type="InterPro" id="IPR033184">
    <property type="entry name" value="PRRC2"/>
</dbReference>
<feature type="region of interest" description="Disordered" evidence="2">
    <location>
        <begin position="1621"/>
        <end position="1765"/>
    </location>
</feature>
<organism evidence="4 5">
    <name type="scientific">Smutsornis africanus</name>
    <name type="common">Double-banded courser</name>
    <name type="synonym">Rhinoptilus africanus</name>
    <dbReference type="NCBI Taxonomy" id="240209"/>
    <lineage>
        <taxon>Eukaryota</taxon>
        <taxon>Metazoa</taxon>
        <taxon>Chordata</taxon>
        <taxon>Craniata</taxon>
        <taxon>Vertebrata</taxon>
        <taxon>Euteleostomi</taxon>
        <taxon>Archelosauria</taxon>
        <taxon>Archosauria</taxon>
        <taxon>Dinosauria</taxon>
        <taxon>Saurischia</taxon>
        <taxon>Theropoda</taxon>
        <taxon>Coelurosauria</taxon>
        <taxon>Aves</taxon>
        <taxon>Neognathae</taxon>
        <taxon>Neoaves</taxon>
        <taxon>Charadriiformes</taxon>
        <taxon>Glareolidae</taxon>
        <taxon>Rhinoptilus</taxon>
    </lineage>
</organism>
<feature type="region of interest" description="Disordered" evidence="2">
    <location>
        <begin position="2144"/>
        <end position="2198"/>
    </location>
</feature>
<feature type="compositionally biased region" description="Basic and acidic residues" evidence="2">
    <location>
        <begin position="1744"/>
        <end position="1759"/>
    </location>
</feature>
<evidence type="ECO:0000256" key="1">
    <source>
        <dbReference type="ARBA" id="ARBA00022553"/>
    </source>
</evidence>
<feature type="compositionally biased region" description="Low complexity" evidence="2">
    <location>
        <begin position="412"/>
        <end position="422"/>
    </location>
</feature>
<feature type="region of interest" description="Disordered" evidence="2">
    <location>
        <begin position="1"/>
        <end position="20"/>
    </location>
</feature>
<feature type="compositionally biased region" description="Polar residues" evidence="2">
    <location>
        <begin position="1621"/>
        <end position="1659"/>
    </location>
</feature>
<feature type="non-terminal residue" evidence="4">
    <location>
        <position position="1"/>
    </location>
</feature>
<feature type="compositionally biased region" description="Polar residues" evidence="2">
    <location>
        <begin position="216"/>
        <end position="225"/>
    </location>
</feature>
<feature type="non-terminal residue" evidence="4">
    <location>
        <position position="2235"/>
    </location>
</feature>
<feature type="compositionally biased region" description="Low complexity" evidence="2">
    <location>
        <begin position="2163"/>
        <end position="2176"/>
    </location>
</feature>
<feature type="region of interest" description="Disordered" evidence="2">
    <location>
        <begin position="896"/>
        <end position="1058"/>
    </location>
</feature>
<feature type="compositionally biased region" description="Polar residues" evidence="2">
    <location>
        <begin position="928"/>
        <end position="939"/>
    </location>
</feature>
<feature type="compositionally biased region" description="Basic and acidic residues" evidence="2">
    <location>
        <begin position="956"/>
        <end position="990"/>
    </location>
</feature>
<feature type="domain" description="BAT2 N-terminal" evidence="3">
    <location>
        <begin position="1"/>
        <end position="189"/>
    </location>
</feature>
<dbReference type="InterPro" id="IPR009738">
    <property type="entry name" value="BAT2_N"/>
</dbReference>
<feature type="compositionally biased region" description="Low complexity" evidence="2">
    <location>
        <begin position="1680"/>
        <end position="1689"/>
    </location>
</feature>
<feature type="region of interest" description="Disordered" evidence="2">
    <location>
        <begin position="1574"/>
        <end position="1594"/>
    </location>
</feature>
<keyword evidence="1" id="KW-0597">Phosphoprotein</keyword>
<feature type="region of interest" description="Disordered" evidence="2">
    <location>
        <begin position="533"/>
        <end position="663"/>
    </location>
</feature>
<feature type="compositionally biased region" description="Polar residues" evidence="2">
    <location>
        <begin position="719"/>
        <end position="734"/>
    </location>
</feature>
<feature type="region of interest" description="Disordered" evidence="2">
    <location>
        <begin position="385"/>
        <end position="520"/>
    </location>
</feature>
<name>A0A7L1JB22_SMUAF</name>
<feature type="compositionally biased region" description="Basic and acidic residues" evidence="2">
    <location>
        <begin position="480"/>
        <end position="520"/>
    </location>
</feature>
<feature type="compositionally biased region" description="Basic and acidic residues" evidence="2">
    <location>
        <begin position="1035"/>
        <end position="1049"/>
    </location>
</feature>
<feature type="compositionally biased region" description="Basic and acidic residues" evidence="2">
    <location>
        <begin position="1707"/>
        <end position="1737"/>
    </location>
</feature>
<feature type="compositionally biased region" description="Polar residues" evidence="2">
    <location>
        <begin position="450"/>
        <end position="466"/>
    </location>
</feature>
<dbReference type="GO" id="GO:0030154">
    <property type="term" value="P:cell differentiation"/>
    <property type="evidence" value="ECO:0007669"/>
    <property type="project" value="TreeGrafter"/>
</dbReference>
<dbReference type="Proteomes" id="UP000525158">
    <property type="component" value="Unassembled WGS sequence"/>
</dbReference>
<dbReference type="PANTHER" id="PTHR14038:SF4">
    <property type="entry name" value="PROTEIN PRRC2B"/>
    <property type="match status" value="1"/>
</dbReference>
<feature type="compositionally biased region" description="Polar residues" evidence="2">
    <location>
        <begin position="232"/>
        <end position="247"/>
    </location>
</feature>
<feature type="compositionally biased region" description="Low complexity" evidence="2">
    <location>
        <begin position="593"/>
        <end position="604"/>
    </location>
</feature>
<feature type="compositionally biased region" description="Polar residues" evidence="2">
    <location>
        <begin position="1862"/>
        <end position="1872"/>
    </location>
</feature>
<protein>
    <submittedName>
        <fullName evidence="4">PRC2B protein</fullName>
    </submittedName>
</protein>
<feature type="compositionally biased region" description="Basic and acidic residues" evidence="2">
    <location>
        <begin position="423"/>
        <end position="434"/>
    </location>
</feature>
<gene>
    <name evidence="4" type="primary">Prrc2b</name>
    <name evidence="4" type="ORF">RHIAFR_R09220</name>
</gene>
<feature type="compositionally biased region" description="Basic and acidic residues" evidence="2">
    <location>
        <begin position="1385"/>
        <end position="1395"/>
    </location>
</feature>
<dbReference type="PANTHER" id="PTHR14038">
    <property type="entry name" value="BAT2 HLA-B-ASSOCIATED TRANSCRIPT 2"/>
    <property type="match status" value="1"/>
</dbReference>
<feature type="region of interest" description="Disordered" evidence="2">
    <location>
        <begin position="719"/>
        <end position="748"/>
    </location>
</feature>
<evidence type="ECO:0000259" key="3">
    <source>
        <dbReference type="Pfam" id="PF07001"/>
    </source>
</evidence>
<feature type="compositionally biased region" description="Basic and acidic residues" evidence="2">
    <location>
        <begin position="896"/>
        <end position="912"/>
    </location>
</feature>